<accession>A0A7J0H2L3</accession>
<dbReference type="GO" id="GO:0007064">
    <property type="term" value="P:mitotic sister chromatid cohesion"/>
    <property type="evidence" value="ECO:0007669"/>
    <property type="project" value="InterPro"/>
</dbReference>
<comment type="caution">
    <text evidence="5">The sequence shown here is derived from an EMBL/GenBank/DDBJ whole genome shotgun (WGS) entry which is preliminary data.</text>
</comment>
<keyword evidence="2" id="KW-0227">DNA damage</keyword>
<dbReference type="Pfam" id="PF20168">
    <property type="entry name" value="PDS5"/>
    <property type="match status" value="1"/>
</dbReference>
<evidence type="ECO:0000256" key="4">
    <source>
        <dbReference type="ARBA" id="ARBA00023242"/>
    </source>
</evidence>
<proteinExistence type="predicted"/>
<dbReference type="GO" id="GO:0005634">
    <property type="term" value="C:nucleus"/>
    <property type="evidence" value="ECO:0007669"/>
    <property type="project" value="UniProtKB-SubCell"/>
</dbReference>
<keyword evidence="6" id="KW-1185">Reference proteome</keyword>
<evidence type="ECO:0000313" key="5">
    <source>
        <dbReference type="EMBL" id="GFZ17241.1"/>
    </source>
</evidence>
<keyword evidence="3" id="KW-0234">DNA repair</keyword>
<dbReference type="OrthoDB" id="200660at2759"/>
<protein>
    <submittedName>
        <fullName evidence="5">Tudor/PWWP/MBT superfamily protein</fullName>
    </submittedName>
</protein>
<dbReference type="GO" id="GO:0006281">
    <property type="term" value="P:DNA repair"/>
    <property type="evidence" value="ECO:0007669"/>
    <property type="project" value="UniProtKB-KW"/>
</dbReference>
<dbReference type="Proteomes" id="UP000585474">
    <property type="component" value="Unassembled WGS sequence"/>
</dbReference>
<dbReference type="GO" id="GO:0000785">
    <property type="term" value="C:chromatin"/>
    <property type="evidence" value="ECO:0007669"/>
    <property type="project" value="TreeGrafter"/>
</dbReference>
<dbReference type="AlphaFoldDB" id="A0A7J0H2L3"/>
<reference evidence="5 6" key="1">
    <citation type="submission" date="2019-07" db="EMBL/GenBank/DDBJ databases">
        <title>De Novo Assembly of kiwifruit Actinidia rufa.</title>
        <authorList>
            <person name="Sugita-Konishi S."/>
            <person name="Sato K."/>
            <person name="Mori E."/>
            <person name="Abe Y."/>
            <person name="Kisaki G."/>
            <person name="Hamano K."/>
            <person name="Suezawa K."/>
            <person name="Otani M."/>
            <person name="Fukuda T."/>
            <person name="Manabe T."/>
            <person name="Gomi K."/>
            <person name="Tabuchi M."/>
            <person name="Akimitsu K."/>
            <person name="Kataoka I."/>
        </authorList>
    </citation>
    <scope>NUCLEOTIDE SEQUENCE [LARGE SCALE GENOMIC DNA]</scope>
    <source>
        <strain evidence="6">cv. Fuchu</strain>
    </source>
</reference>
<organism evidence="5 6">
    <name type="scientific">Actinidia rufa</name>
    <dbReference type="NCBI Taxonomy" id="165716"/>
    <lineage>
        <taxon>Eukaryota</taxon>
        <taxon>Viridiplantae</taxon>
        <taxon>Streptophyta</taxon>
        <taxon>Embryophyta</taxon>
        <taxon>Tracheophyta</taxon>
        <taxon>Spermatophyta</taxon>
        <taxon>Magnoliopsida</taxon>
        <taxon>eudicotyledons</taxon>
        <taxon>Gunneridae</taxon>
        <taxon>Pentapetalae</taxon>
        <taxon>asterids</taxon>
        <taxon>Ericales</taxon>
        <taxon>Actinidiaceae</taxon>
        <taxon>Actinidia</taxon>
    </lineage>
</organism>
<dbReference type="PANTHER" id="PTHR12663:SF69">
    <property type="entry name" value="SISTER CHROMATID COHESION PROTEIN PDS5 HOMOLOG E"/>
    <property type="match status" value="1"/>
</dbReference>
<dbReference type="InterPro" id="IPR039776">
    <property type="entry name" value="Pds5"/>
</dbReference>
<dbReference type="PANTHER" id="PTHR12663">
    <property type="entry name" value="ANDROGEN INDUCED INHIBITOR OF PROLIFERATION AS3 / PDS5-RELATED"/>
    <property type="match status" value="1"/>
</dbReference>
<gene>
    <name evidence="5" type="ORF">Acr_26g0005110</name>
</gene>
<name>A0A7J0H2L3_9ERIC</name>
<keyword evidence="4" id="KW-0539">Nucleus</keyword>
<evidence type="ECO:0000256" key="3">
    <source>
        <dbReference type="ARBA" id="ARBA00023204"/>
    </source>
</evidence>
<evidence type="ECO:0000256" key="1">
    <source>
        <dbReference type="ARBA" id="ARBA00004123"/>
    </source>
</evidence>
<dbReference type="EMBL" id="BJWL01000026">
    <property type="protein sequence ID" value="GFZ17241.1"/>
    <property type="molecule type" value="Genomic_DNA"/>
</dbReference>
<evidence type="ECO:0000313" key="6">
    <source>
        <dbReference type="Proteomes" id="UP000585474"/>
    </source>
</evidence>
<evidence type="ECO:0000256" key="2">
    <source>
        <dbReference type="ARBA" id="ARBA00022763"/>
    </source>
</evidence>
<sequence length="289" mass="32000">MGGGARGGAVAEIQRAAKGRERHNKRSWMRWLPMLAAQALGVGFCGPGLGFACRRRGFSRVLYRAAMASSSSPERGLQEELKDAGNRLLTTPSSTHELLSLLDIKTILLAMYLDLEKLGTIQGKGGKPSLTDVLPYHYKLLKLEHLLSRVEQAPSKSMRDALRPLMKALTAQNLLRHSEIDVKVSVVSCINEIMRVTAPDAPFDDEPMKEIFELTVMALEKLSLASGRCYTKAVSILGTFATVRSCLVMLDLECDELIVEMFQLFLNATRENLPMFHHSPGLCHMLALF</sequence>
<comment type="subcellular location">
    <subcellularLocation>
        <location evidence="1">Nucleus</location>
    </subcellularLocation>
</comment>